<evidence type="ECO:0000313" key="1">
    <source>
        <dbReference type="EMBL" id="KAH7660886.1"/>
    </source>
</evidence>
<name>A0ACB7UKD2_DIOAL</name>
<reference evidence="2" key="1">
    <citation type="journal article" date="2022" name="Nat. Commun.">
        <title>Chromosome evolution and the genetic basis of agronomically important traits in greater yam.</title>
        <authorList>
            <person name="Bredeson J.V."/>
            <person name="Lyons J.B."/>
            <person name="Oniyinde I.O."/>
            <person name="Okereke N.R."/>
            <person name="Kolade O."/>
            <person name="Nnabue I."/>
            <person name="Nwadili C.O."/>
            <person name="Hribova E."/>
            <person name="Parker M."/>
            <person name="Nwogha J."/>
            <person name="Shu S."/>
            <person name="Carlson J."/>
            <person name="Kariba R."/>
            <person name="Muthemba S."/>
            <person name="Knop K."/>
            <person name="Barton G.J."/>
            <person name="Sherwood A.V."/>
            <person name="Lopez-Montes A."/>
            <person name="Asiedu R."/>
            <person name="Jamnadass R."/>
            <person name="Muchugi A."/>
            <person name="Goodstein D."/>
            <person name="Egesi C.N."/>
            <person name="Featherston J."/>
            <person name="Asfaw A."/>
            <person name="Simpson G.G."/>
            <person name="Dolezel J."/>
            <person name="Hendre P.S."/>
            <person name="Van Deynze A."/>
            <person name="Kumar P.L."/>
            <person name="Obidiegwu J.E."/>
            <person name="Bhattacharjee R."/>
            <person name="Rokhsar D.S."/>
        </authorList>
    </citation>
    <scope>NUCLEOTIDE SEQUENCE [LARGE SCALE GENOMIC DNA]</scope>
    <source>
        <strain evidence="2">cv. TDa95/00328</strain>
    </source>
</reference>
<keyword evidence="2" id="KW-1185">Reference proteome</keyword>
<evidence type="ECO:0000313" key="2">
    <source>
        <dbReference type="Proteomes" id="UP000827976"/>
    </source>
</evidence>
<dbReference type="Proteomes" id="UP000827976">
    <property type="component" value="Chromosome 15"/>
</dbReference>
<comment type="caution">
    <text evidence="1">The sequence shown here is derived from an EMBL/GenBank/DDBJ whole genome shotgun (WGS) entry which is preliminary data.</text>
</comment>
<dbReference type="EC" id="4.2.3.19" evidence="1"/>
<accession>A0ACB7UKD2</accession>
<organism evidence="1 2">
    <name type="scientific">Dioscorea alata</name>
    <name type="common">Purple yam</name>
    <dbReference type="NCBI Taxonomy" id="55571"/>
    <lineage>
        <taxon>Eukaryota</taxon>
        <taxon>Viridiplantae</taxon>
        <taxon>Streptophyta</taxon>
        <taxon>Embryophyta</taxon>
        <taxon>Tracheophyta</taxon>
        <taxon>Spermatophyta</taxon>
        <taxon>Magnoliopsida</taxon>
        <taxon>Liliopsida</taxon>
        <taxon>Dioscoreales</taxon>
        <taxon>Dioscoreaceae</taxon>
        <taxon>Dioscorea</taxon>
    </lineage>
</organism>
<gene>
    <name evidence="1" type="ORF">IHE45_15G024300</name>
</gene>
<sequence>MGLQIDPAFVQAAEHRPKSTISDAGSIPLIDLSPLLHHHIPSDPSDPSDPAIANEISNLIAQIGEACRDWGFFQVVNHGVEVELLEKVEAVTKEFFALPAEEKRKVKRGEVNPMGYYDAEHTKNVRDWKEVFDFSVTEWETKLLRLENQWPENLPEMRAICEEYYKGVEKLGYKLLELIALSLNLSAKRLSHFYENSNSYVRLNHYGPCQSPDLVLGVGRHKDCGGLTILFQDEVGGLDIKRKTDGEWVRVKPIHNSFIINLGDIIQVWSNDKYESVEHRVSVNSKKDRYSIPFFFNPSSSTNVKPLEELVSEDNQPKYHEYNWGDFYKARKDSNFQKLEKENVQIYHFKRV</sequence>
<keyword evidence="1" id="KW-0456">Lyase</keyword>
<protein>
    <submittedName>
        <fullName evidence="1">Ent-kaurene synthase protein</fullName>
        <ecNumber evidence="1">4.2.3.19</ecNumber>
    </submittedName>
</protein>
<proteinExistence type="predicted"/>
<dbReference type="EMBL" id="CM037025">
    <property type="protein sequence ID" value="KAH7660886.1"/>
    <property type="molecule type" value="Genomic_DNA"/>
</dbReference>